<reference evidence="2 3" key="1">
    <citation type="submission" date="2024-01" db="EMBL/GenBank/DDBJ databases">
        <title>Comparative genomics of Cryptococcus and Kwoniella reveals pathogenesis evolution and contrasting modes of karyotype evolution via chromosome fusion or intercentromeric recombination.</title>
        <authorList>
            <person name="Coelho M.A."/>
            <person name="David-Palma M."/>
            <person name="Shea T."/>
            <person name="Bowers K."/>
            <person name="McGinley-Smith S."/>
            <person name="Mohammad A.W."/>
            <person name="Gnirke A."/>
            <person name="Yurkov A.M."/>
            <person name="Nowrousian M."/>
            <person name="Sun S."/>
            <person name="Cuomo C.A."/>
            <person name="Heitman J."/>
        </authorList>
    </citation>
    <scope>NUCLEOTIDE SEQUENCE [LARGE SCALE GENOMIC DNA]</scope>
    <source>
        <strain evidence="2 3">CBS 6074</strain>
    </source>
</reference>
<name>A0AAX4K4J4_9TREE</name>
<sequence length="376" mass="42560">MNSLQYGVVPCFLAPGYSCNHASCTSANGSAAYSARYGISPDQGYSARDFARHRRTSHHYDIRSIPNPRGTYSGQYQSTGNQRPFEQRGESTFYDEECIIGHDEWSKENVNKIGQWLDGISLEGNSKSSKSSAGGTTKGKRRNSKSTSKSTPTTQNDSRPKKSEVEAGDGEIGGDSPFDDYLLDLVMPNEFEGASTGFKNKTKMTVIVSNKYDSVASFRDYYNNISYTLSIEHGKEKNTSTSGGTKTKTHNQEKSSSASENFIEKKVIHPFWTNYIEPRQVSIKYDKEIIGEKDDIYTKVFTIPFELAEELKKGEKDEKDFFRHVQTLVGTDLQKRLDDEEDEIFYEDTFKSLIPSIEKQINHSYRYLMKRFGPSE</sequence>
<feature type="compositionally biased region" description="Polar residues" evidence="1">
    <location>
        <begin position="70"/>
        <end position="84"/>
    </location>
</feature>
<evidence type="ECO:0000313" key="2">
    <source>
        <dbReference type="EMBL" id="WWC92530.1"/>
    </source>
</evidence>
<protein>
    <submittedName>
        <fullName evidence="2">Uncharacterized protein</fullName>
    </submittedName>
</protein>
<feature type="region of interest" description="Disordered" evidence="1">
    <location>
        <begin position="235"/>
        <end position="259"/>
    </location>
</feature>
<dbReference type="Proteomes" id="UP001355207">
    <property type="component" value="Chromosome 10"/>
</dbReference>
<gene>
    <name evidence="2" type="ORF">L201_007489</name>
</gene>
<feature type="region of interest" description="Disordered" evidence="1">
    <location>
        <begin position="55"/>
        <end position="87"/>
    </location>
</feature>
<accession>A0AAX4K4J4</accession>
<feature type="compositionally biased region" description="Low complexity" evidence="1">
    <location>
        <begin position="145"/>
        <end position="154"/>
    </location>
</feature>
<feature type="compositionally biased region" description="Low complexity" evidence="1">
    <location>
        <begin position="124"/>
        <end position="135"/>
    </location>
</feature>
<dbReference type="AlphaFoldDB" id="A0AAX4K4J4"/>
<dbReference type="EMBL" id="CP144107">
    <property type="protein sequence ID" value="WWC92530.1"/>
    <property type="molecule type" value="Genomic_DNA"/>
</dbReference>
<keyword evidence="3" id="KW-1185">Reference proteome</keyword>
<evidence type="ECO:0000256" key="1">
    <source>
        <dbReference type="SAM" id="MobiDB-lite"/>
    </source>
</evidence>
<proteinExistence type="predicted"/>
<feature type="region of interest" description="Disordered" evidence="1">
    <location>
        <begin position="121"/>
        <end position="175"/>
    </location>
</feature>
<evidence type="ECO:0000313" key="3">
    <source>
        <dbReference type="Proteomes" id="UP001355207"/>
    </source>
</evidence>
<dbReference type="GeneID" id="91098157"/>
<dbReference type="RefSeq" id="XP_066079292.1">
    <property type="nucleotide sequence ID" value="XM_066223195.1"/>
</dbReference>
<organism evidence="2 3">
    <name type="scientific">Kwoniella dendrophila CBS 6074</name>
    <dbReference type="NCBI Taxonomy" id="1295534"/>
    <lineage>
        <taxon>Eukaryota</taxon>
        <taxon>Fungi</taxon>
        <taxon>Dikarya</taxon>
        <taxon>Basidiomycota</taxon>
        <taxon>Agaricomycotina</taxon>
        <taxon>Tremellomycetes</taxon>
        <taxon>Tremellales</taxon>
        <taxon>Cryptococcaceae</taxon>
        <taxon>Kwoniella</taxon>
    </lineage>
</organism>